<accession>A0A1I8PTX1</accession>
<dbReference type="UniPathway" id="UPA00051">
    <property type="reaction ID" value="UER00083"/>
</dbReference>
<dbReference type="Proteomes" id="UP000095300">
    <property type="component" value="Unassembled WGS sequence"/>
</dbReference>
<evidence type="ECO:0000259" key="7">
    <source>
        <dbReference type="PROSITE" id="PS50970"/>
    </source>
</evidence>
<dbReference type="GO" id="GO:0033528">
    <property type="term" value="P:S-methylmethionine cycle"/>
    <property type="evidence" value="ECO:0007669"/>
    <property type="project" value="TreeGrafter"/>
</dbReference>
<proteinExistence type="predicted"/>
<protein>
    <recommendedName>
        <fullName evidence="7">Hcy-binding domain-containing protein</fullName>
    </recommendedName>
</protein>
<reference evidence="9" key="1">
    <citation type="submission" date="2015-05" db="EMBL/GenBank/DDBJ databases">
        <authorList>
            <person name="Wilson R.K."/>
            <person name="Warren W.C."/>
            <person name="Olafson P."/>
        </authorList>
    </citation>
    <scope>NUCLEOTIDE SEQUENCE [LARGE SCALE GENOMIC DNA]</scope>
    <source>
        <strain evidence="9">USDA</strain>
    </source>
</reference>
<dbReference type="EnsemblMetazoa" id="SCAU011088-RB">
    <property type="protein sequence ID" value="SCAU011088-PB"/>
    <property type="gene ID" value="SCAU011088"/>
</dbReference>
<evidence type="ECO:0000256" key="6">
    <source>
        <dbReference type="PROSITE-ProRule" id="PRU00333"/>
    </source>
</evidence>
<feature type="domain" description="Hcy-binding" evidence="7">
    <location>
        <begin position="6"/>
        <end position="331"/>
    </location>
</feature>
<comment type="pathway">
    <text evidence="5">Amino-acid biosynthesis; L-methionine biosynthesis via de novo pathway.</text>
</comment>
<dbReference type="KEGG" id="scac:106090350"/>
<dbReference type="STRING" id="35570.A0A1I8PTX1"/>
<dbReference type="NCBIfam" id="NF007020">
    <property type="entry name" value="PRK09485.1"/>
    <property type="match status" value="1"/>
</dbReference>
<feature type="binding site" evidence="6">
    <location>
        <position position="316"/>
    </location>
    <ligand>
        <name>Zn(2+)</name>
        <dbReference type="ChEBI" id="CHEBI:29105"/>
    </ligand>
</feature>
<comment type="cofactor">
    <cofactor evidence="6">
        <name>Zn(2+)</name>
        <dbReference type="ChEBI" id="CHEBI:29105"/>
    </cofactor>
</comment>
<dbReference type="GO" id="GO:0032259">
    <property type="term" value="P:methylation"/>
    <property type="evidence" value="ECO:0007669"/>
    <property type="project" value="UniProtKB-KW"/>
</dbReference>
<gene>
    <name evidence="8" type="primary">106090350</name>
</gene>
<dbReference type="OrthoDB" id="261426at2759"/>
<keyword evidence="1 6" id="KW-0489">Methyltransferase</keyword>
<dbReference type="PIRSF" id="PIRSF037505">
    <property type="entry name" value="Betaine_HMT"/>
    <property type="match status" value="1"/>
</dbReference>
<evidence type="ECO:0000256" key="5">
    <source>
        <dbReference type="ARBA" id="ARBA00034478"/>
    </source>
</evidence>
<keyword evidence="9" id="KW-1185">Reference proteome</keyword>
<evidence type="ECO:0000256" key="3">
    <source>
        <dbReference type="ARBA" id="ARBA00022723"/>
    </source>
</evidence>
<dbReference type="GO" id="GO:0009086">
    <property type="term" value="P:methionine biosynthetic process"/>
    <property type="evidence" value="ECO:0007669"/>
    <property type="project" value="InterPro"/>
</dbReference>
<sequence length="339" mass="37765">MTHNTKVKPTELKSDGILVKCGGFSTQLSKHVTGKIDGDPLWGSRFDYENPSAVIRTHLDFLESGAQIILSNTYQSSVDGFMKYLHLSREESIALIRSSCKLAKEARDMYMKNVTECKGISEPVLVLGSVGPYGATLHDGSEYDGSYATKMTRHEIQNFHRPRIDALVAEGVDGLAVETIPCLMEAEAITEMLLRQYPEVKFWVSFQCKDDLHLANGETFANAALSIWNMVKENNKYNPKEKIFGIGVNCVNPKFVANLFKSLLRNETDLPPLVVYSNRGEIFDSKKGWTGAENCIPIEAFVPEWIGLGASIIGGCCRVYPEDISRIRKCVNSYTSETN</sequence>
<name>A0A1I8PTX1_STOCA</name>
<dbReference type="VEuPathDB" id="VectorBase:SCAU011088"/>
<dbReference type="Pfam" id="PF02574">
    <property type="entry name" value="S-methyl_trans"/>
    <property type="match status" value="1"/>
</dbReference>
<dbReference type="InterPro" id="IPR036589">
    <property type="entry name" value="HCY_dom_sf"/>
</dbReference>
<keyword evidence="2 6" id="KW-0808">Transferase</keyword>
<evidence type="ECO:0000256" key="2">
    <source>
        <dbReference type="ARBA" id="ARBA00022679"/>
    </source>
</evidence>
<reference evidence="8" key="2">
    <citation type="submission" date="2020-05" db="UniProtKB">
        <authorList>
            <consortium name="EnsemblMetazoa"/>
        </authorList>
    </citation>
    <scope>IDENTIFICATION</scope>
    <source>
        <strain evidence="8">USDA</strain>
    </source>
</reference>
<dbReference type="Gene3D" id="3.20.20.330">
    <property type="entry name" value="Homocysteine-binding-like domain"/>
    <property type="match status" value="1"/>
</dbReference>
<keyword evidence="3 6" id="KW-0479">Metal-binding</keyword>
<dbReference type="EnsemblMetazoa" id="SCAU011088-RA">
    <property type="protein sequence ID" value="SCAU011088-PA"/>
    <property type="gene ID" value="SCAU011088"/>
</dbReference>
<evidence type="ECO:0000256" key="1">
    <source>
        <dbReference type="ARBA" id="ARBA00022603"/>
    </source>
</evidence>
<feature type="binding site" evidence="6">
    <location>
        <position position="317"/>
    </location>
    <ligand>
        <name>Zn(2+)</name>
        <dbReference type="ChEBI" id="CHEBI:29105"/>
    </ligand>
</feature>
<dbReference type="SUPFAM" id="SSF82282">
    <property type="entry name" value="Homocysteine S-methyltransferase"/>
    <property type="match status" value="1"/>
</dbReference>
<dbReference type="GO" id="GO:0008898">
    <property type="term" value="F:S-adenosylmethionine-homocysteine S-methyltransferase activity"/>
    <property type="evidence" value="ECO:0007669"/>
    <property type="project" value="TreeGrafter"/>
</dbReference>
<feature type="binding site" evidence="6">
    <location>
        <position position="250"/>
    </location>
    <ligand>
        <name>Zn(2+)</name>
        <dbReference type="ChEBI" id="CHEBI:29105"/>
    </ligand>
</feature>
<dbReference type="PROSITE" id="PS50970">
    <property type="entry name" value="HCY"/>
    <property type="match status" value="1"/>
</dbReference>
<evidence type="ECO:0000313" key="9">
    <source>
        <dbReference type="Proteomes" id="UP000095300"/>
    </source>
</evidence>
<evidence type="ECO:0000256" key="4">
    <source>
        <dbReference type="ARBA" id="ARBA00022833"/>
    </source>
</evidence>
<dbReference type="InterPro" id="IPR051486">
    <property type="entry name" value="Hcy_S-methyltransferase"/>
</dbReference>
<dbReference type="InterPro" id="IPR017226">
    <property type="entry name" value="BHMT-like"/>
</dbReference>
<dbReference type="InterPro" id="IPR003726">
    <property type="entry name" value="HCY_dom"/>
</dbReference>
<dbReference type="AlphaFoldDB" id="A0A1I8PTX1"/>
<evidence type="ECO:0000313" key="8">
    <source>
        <dbReference type="EnsemblMetazoa" id="SCAU011088-PB"/>
    </source>
</evidence>
<organism evidence="8 9">
    <name type="scientific">Stomoxys calcitrans</name>
    <name type="common">Stable fly</name>
    <name type="synonym">Conops calcitrans</name>
    <dbReference type="NCBI Taxonomy" id="35570"/>
    <lineage>
        <taxon>Eukaryota</taxon>
        <taxon>Metazoa</taxon>
        <taxon>Ecdysozoa</taxon>
        <taxon>Arthropoda</taxon>
        <taxon>Hexapoda</taxon>
        <taxon>Insecta</taxon>
        <taxon>Pterygota</taxon>
        <taxon>Neoptera</taxon>
        <taxon>Endopterygota</taxon>
        <taxon>Diptera</taxon>
        <taxon>Brachycera</taxon>
        <taxon>Muscomorpha</taxon>
        <taxon>Muscoidea</taxon>
        <taxon>Muscidae</taxon>
        <taxon>Stomoxys</taxon>
    </lineage>
</organism>
<dbReference type="PANTHER" id="PTHR46015">
    <property type="entry name" value="ZGC:172121"/>
    <property type="match status" value="1"/>
</dbReference>
<keyword evidence="4 6" id="KW-0862">Zinc</keyword>
<dbReference type="GO" id="GO:0008270">
    <property type="term" value="F:zinc ion binding"/>
    <property type="evidence" value="ECO:0007669"/>
    <property type="project" value="InterPro"/>
</dbReference>
<dbReference type="PANTHER" id="PTHR46015:SF1">
    <property type="entry name" value="HOMOCYSTEINE S-METHYLTRANSFERASE-LIKE ISOFORM 1"/>
    <property type="match status" value="1"/>
</dbReference>
<dbReference type="FunFam" id="3.20.20.330:FF:000002">
    <property type="entry name" value="Homocysteine S-methyltransferase"/>
    <property type="match status" value="1"/>
</dbReference>